<gene>
    <name evidence="2" type="ORF">HD593_010474</name>
</gene>
<feature type="transmembrane region" description="Helical" evidence="1">
    <location>
        <begin position="447"/>
        <end position="466"/>
    </location>
</feature>
<feature type="transmembrane region" description="Helical" evidence="1">
    <location>
        <begin position="141"/>
        <end position="162"/>
    </location>
</feature>
<dbReference type="EMBL" id="JACHMI010000001">
    <property type="protein sequence ID" value="MBB6555679.1"/>
    <property type="molecule type" value="Genomic_DNA"/>
</dbReference>
<feature type="transmembrane region" description="Helical" evidence="1">
    <location>
        <begin position="21"/>
        <end position="43"/>
    </location>
</feature>
<feature type="transmembrane region" description="Helical" evidence="1">
    <location>
        <begin position="288"/>
        <end position="305"/>
    </location>
</feature>
<keyword evidence="3" id="KW-1185">Reference proteome</keyword>
<dbReference type="AlphaFoldDB" id="A0A7X0P5Z2"/>
<feature type="transmembrane region" description="Helical" evidence="1">
    <location>
        <begin position="414"/>
        <end position="435"/>
    </location>
</feature>
<keyword evidence="1" id="KW-0472">Membrane</keyword>
<feature type="transmembrane region" description="Helical" evidence="1">
    <location>
        <begin position="249"/>
        <end position="268"/>
    </location>
</feature>
<feature type="transmembrane region" description="Helical" evidence="1">
    <location>
        <begin position="102"/>
        <end position="120"/>
    </location>
</feature>
<feature type="transmembrane region" description="Helical" evidence="1">
    <location>
        <begin position="334"/>
        <end position="352"/>
    </location>
</feature>
<name>A0A7X0P5Z2_9ACTN</name>
<organism evidence="2 3">
    <name type="scientific">Nonomuraea rubra</name>
    <dbReference type="NCBI Taxonomy" id="46180"/>
    <lineage>
        <taxon>Bacteria</taxon>
        <taxon>Bacillati</taxon>
        <taxon>Actinomycetota</taxon>
        <taxon>Actinomycetes</taxon>
        <taxon>Streptosporangiales</taxon>
        <taxon>Streptosporangiaceae</taxon>
        <taxon>Nonomuraea</taxon>
    </lineage>
</organism>
<evidence type="ECO:0000313" key="3">
    <source>
        <dbReference type="Proteomes" id="UP000565579"/>
    </source>
</evidence>
<reference evidence="2 3" key="1">
    <citation type="submission" date="2020-08" db="EMBL/GenBank/DDBJ databases">
        <title>Sequencing the genomes of 1000 actinobacteria strains.</title>
        <authorList>
            <person name="Klenk H.-P."/>
        </authorList>
    </citation>
    <scope>NUCLEOTIDE SEQUENCE [LARGE SCALE GENOMIC DNA]</scope>
    <source>
        <strain evidence="2 3">DSM 43768</strain>
    </source>
</reference>
<sequence length="722" mass="76484">MTLAAPESTLARLRVSPGRGTWGPAALVCAGVVAAFLWCGVSVRDLCAFAAYVGGGVALPGTLLWRGLAGRGRSVGEEVAAGLALGYAVEVLAYIPARAVGVPLLVLVPPVVIVGVFAGVPGLRRHWRGCAGGERVPRWCAWALAGVVAYLVVWSTLFQYRVPVEAGYVDMPYHLAMVGEVRHHFPPTLPSVLGEPLAYHWFVYAEMAATSWVTGIEPVTLVYRLATLPMAVAMVVLVAALGRRLGGSWGAGIAAVGVTYFLFSPALVEGAVFSSRSMFTVSTSPTQTFGALLFVPVVLLLVGEGRAGPGRGGRAWWAALVVLLAALTGAKATYLPLLLAGLLVVIAVRVAVERRVRVAWLGVAVMTVGCLGFAQFVLFGQGAQGMAVSPFATMRTVWGAVAGVGMPELASVSAVPLVVLTAVHLFCLACVWGGVAGVGRRVLEPGVLLLLGIGAAGIGAAVVFGHPAESQLYFLEAARPYLSVAAVCGVLAARQRVAWGRAAWLATAGAGGALLVSEVEFGGGALVRVVMPYLVLGVAALLLWRRGSVLAVVAVLAGYALPGSVRDVVAHVNPWAERRERSIPKGALEAGRWLRAHSAPGDVVATNLHCRYDWWQVCDSRHFWVSGFTERRVLVEGWAYAESTLSRARPFVRSYLAEPFVDRARLAANDVVFEAPTSENVRTLAQKYGVKWLFTGINPALEKFAQLRFRNATSSVYRLPER</sequence>
<feature type="transmembrane region" description="Helical" evidence="1">
    <location>
        <begin position="359"/>
        <end position="379"/>
    </location>
</feature>
<dbReference type="Proteomes" id="UP000565579">
    <property type="component" value="Unassembled WGS sequence"/>
</dbReference>
<comment type="caution">
    <text evidence="2">The sequence shown here is derived from an EMBL/GenBank/DDBJ whole genome shotgun (WGS) entry which is preliminary data.</text>
</comment>
<keyword evidence="1" id="KW-1133">Transmembrane helix</keyword>
<feature type="transmembrane region" description="Helical" evidence="1">
    <location>
        <begin position="312"/>
        <end position="328"/>
    </location>
</feature>
<dbReference type="RefSeq" id="WP_185110237.1">
    <property type="nucleotide sequence ID" value="NZ_JACHMI010000001.1"/>
</dbReference>
<protein>
    <submittedName>
        <fullName evidence="2">Uncharacterized protein</fullName>
    </submittedName>
</protein>
<evidence type="ECO:0000256" key="1">
    <source>
        <dbReference type="SAM" id="Phobius"/>
    </source>
</evidence>
<feature type="transmembrane region" description="Helical" evidence="1">
    <location>
        <begin position="525"/>
        <end position="544"/>
    </location>
</feature>
<keyword evidence="1" id="KW-0812">Transmembrane</keyword>
<feature type="transmembrane region" description="Helical" evidence="1">
    <location>
        <begin position="49"/>
        <end position="67"/>
    </location>
</feature>
<evidence type="ECO:0000313" key="2">
    <source>
        <dbReference type="EMBL" id="MBB6555679.1"/>
    </source>
</evidence>
<proteinExistence type="predicted"/>
<feature type="transmembrane region" description="Helical" evidence="1">
    <location>
        <begin position="221"/>
        <end position="242"/>
    </location>
</feature>
<accession>A0A7X0P5Z2</accession>